<keyword evidence="1" id="KW-0812">Transmembrane</keyword>
<evidence type="ECO:0000256" key="1">
    <source>
        <dbReference type="SAM" id="Phobius"/>
    </source>
</evidence>
<comment type="caution">
    <text evidence="2">The sequence shown here is derived from an EMBL/GenBank/DDBJ whole genome shotgun (WGS) entry which is preliminary data.</text>
</comment>
<dbReference type="EMBL" id="AOHC02000012">
    <property type="protein sequence ID" value="EMY79405.1"/>
    <property type="molecule type" value="Genomic_DNA"/>
</dbReference>
<protein>
    <submittedName>
        <fullName evidence="2">Uncharacterized protein</fullName>
    </submittedName>
</protein>
<dbReference type="AlphaFoldDB" id="N1WKF6"/>
<evidence type="ECO:0000313" key="3">
    <source>
        <dbReference type="Proteomes" id="UP000012313"/>
    </source>
</evidence>
<dbReference type="Proteomes" id="UP000012313">
    <property type="component" value="Unassembled WGS sequence"/>
</dbReference>
<gene>
    <name evidence="2" type="ORF">LEP1GSC060_2409</name>
</gene>
<reference evidence="2" key="1">
    <citation type="submission" date="2013-03" db="EMBL/GenBank/DDBJ databases">
        <authorList>
            <person name="Harkins D.M."/>
            <person name="Durkin A.S."/>
            <person name="Brinkac L.M."/>
            <person name="Haft D.H."/>
            <person name="Selengut J.D."/>
            <person name="Sanka R."/>
            <person name="DePew J."/>
            <person name="Purushe J."/>
            <person name="Hartskeerl R.A."/>
            <person name="Ahmed A."/>
            <person name="van der Linden H."/>
            <person name="Goris M.G.A."/>
            <person name="Vinetz J.M."/>
            <person name="Sutton G.G."/>
            <person name="Nierman W.C."/>
            <person name="Fouts D.E."/>
        </authorList>
    </citation>
    <scope>NUCLEOTIDE SEQUENCE [LARGE SCALE GENOMIC DNA]</scope>
    <source>
        <strain evidence="2">ICFT</strain>
    </source>
</reference>
<keyword evidence="3" id="KW-1185">Reference proteome</keyword>
<sequence length="58" mass="6805">MGRVVGRKFHRRFVVIPTDFLRIQILVGLVMPYNSGITIRFPREVRGFMTVVNLKFIL</sequence>
<evidence type="ECO:0000313" key="2">
    <source>
        <dbReference type="EMBL" id="EMY79405.1"/>
    </source>
</evidence>
<keyword evidence="1" id="KW-0472">Membrane</keyword>
<name>N1WKF6_9LEPT</name>
<feature type="transmembrane region" description="Helical" evidence="1">
    <location>
        <begin position="20"/>
        <end position="39"/>
    </location>
</feature>
<accession>N1WKF6</accession>
<proteinExistence type="predicted"/>
<organism evidence="2 3">
    <name type="scientific">Leptospira weilii serovar Ranarum str. ICFT</name>
    <dbReference type="NCBI Taxonomy" id="1218598"/>
    <lineage>
        <taxon>Bacteria</taxon>
        <taxon>Pseudomonadati</taxon>
        <taxon>Spirochaetota</taxon>
        <taxon>Spirochaetia</taxon>
        <taxon>Leptospirales</taxon>
        <taxon>Leptospiraceae</taxon>
        <taxon>Leptospira</taxon>
    </lineage>
</organism>
<keyword evidence="1" id="KW-1133">Transmembrane helix</keyword>
<dbReference type="STRING" id="1218598.LEP1GSC060_2409"/>